<reference evidence="2" key="1">
    <citation type="submission" date="2021-04" db="EMBL/GenBank/DDBJ databases">
        <title>Oceanospirillales bacteria with DddD are important DMSP degraders in coastal seawater.</title>
        <authorList>
            <person name="Liu J."/>
        </authorList>
    </citation>
    <scope>NUCLEOTIDE SEQUENCE</scope>
    <source>
        <strain evidence="2">D13-4</strain>
    </source>
</reference>
<feature type="signal peptide" evidence="1">
    <location>
        <begin position="1"/>
        <end position="21"/>
    </location>
</feature>
<gene>
    <name evidence="2" type="ORF">KDW96_18680</name>
</gene>
<keyword evidence="3" id="KW-1185">Reference proteome</keyword>
<evidence type="ECO:0008006" key="4">
    <source>
        <dbReference type="Google" id="ProtNLM"/>
    </source>
</evidence>
<dbReference type="RefSeq" id="WP_255837731.1">
    <property type="nucleotide sequence ID" value="NZ_CP073346.1"/>
</dbReference>
<proteinExistence type="predicted"/>
<organism evidence="2 3">
    <name type="scientific">Pseudomonas benzenivorans</name>
    <dbReference type="NCBI Taxonomy" id="556533"/>
    <lineage>
        <taxon>Bacteria</taxon>
        <taxon>Pseudomonadati</taxon>
        <taxon>Pseudomonadota</taxon>
        <taxon>Gammaproteobacteria</taxon>
        <taxon>Pseudomonadales</taxon>
        <taxon>Pseudomonadaceae</taxon>
        <taxon>Pseudomonas</taxon>
    </lineage>
</organism>
<dbReference type="Proteomes" id="UP001059672">
    <property type="component" value="Chromosome"/>
</dbReference>
<sequence>MKWLNRAYWLLALLLLAGCDAGEATKQASAPAPSDPAAMTPLQRAEAGKALWKEKCRTLAGEKVYKTVADLEGLVLLKVRPRAWAPEWADPMWPGAAFAKEAQTDGYIKSFLGYEHSSSPTGEPVTPTSRGYIGTDFQSRNPSNVPGYRYVDVIDPEDKQRYRYVLVHKPRPTSKIGWIDTLLEKSPAPDPIPRYGVTFEDHVIPEERALGVASSTVRVIDLKTNEVLGEMLRYAWSTPASRANPSPWLTAYRCPDHEVGAGAATRKFVDQVLIPRKEQ</sequence>
<evidence type="ECO:0000313" key="3">
    <source>
        <dbReference type="Proteomes" id="UP001059672"/>
    </source>
</evidence>
<protein>
    <recommendedName>
        <fullName evidence="4">Lipoprotein</fullName>
    </recommendedName>
</protein>
<evidence type="ECO:0000256" key="1">
    <source>
        <dbReference type="SAM" id="SignalP"/>
    </source>
</evidence>
<feature type="chain" id="PRO_5046918992" description="Lipoprotein" evidence="1">
    <location>
        <begin position="22"/>
        <end position="279"/>
    </location>
</feature>
<dbReference type="EMBL" id="CP073346">
    <property type="protein sequence ID" value="UTW07169.1"/>
    <property type="molecule type" value="Genomic_DNA"/>
</dbReference>
<evidence type="ECO:0000313" key="2">
    <source>
        <dbReference type="EMBL" id="UTW07169.1"/>
    </source>
</evidence>
<name>A0ABY5H578_9PSED</name>
<accession>A0ABY5H578</accession>
<keyword evidence="1" id="KW-0732">Signal</keyword>
<dbReference type="PROSITE" id="PS51257">
    <property type="entry name" value="PROKAR_LIPOPROTEIN"/>
    <property type="match status" value="1"/>
</dbReference>